<evidence type="ECO:0000313" key="4">
    <source>
        <dbReference type="EMBL" id="QKX58498.1"/>
    </source>
</evidence>
<name>A0A7H8QXU5_TALRU</name>
<dbReference type="InterPro" id="IPR029055">
    <property type="entry name" value="Ntn_hydrolases_N"/>
</dbReference>
<proteinExistence type="predicted"/>
<reference evidence="5" key="1">
    <citation type="submission" date="2020-06" db="EMBL/GenBank/DDBJ databases">
        <title>A chromosome-scale genome assembly of Talaromyces rugulosus W13939.</title>
        <authorList>
            <person name="Wang B."/>
            <person name="Guo L."/>
            <person name="Ye K."/>
            <person name="Wang L."/>
        </authorList>
    </citation>
    <scope>NUCLEOTIDE SEQUENCE [LARGE SCALE GENOMIC DNA]</scope>
    <source>
        <strain evidence="5">W13939</strain>
    </source>
</reference>
<feature type="compositionally biased region" description="Polar residues" evidence="3">
    <location>
        <begin position="182"/>
        <end position="198"/>
    </location>
</feature>
<gene>
    <name evidence="4" type="ORF">TRUGW13939_05622</name>
</gene>
<dbReference type="CDD" id="cd04514">
    <property type="entry name" value="Taspase1_like"/>
    <property type="match status" value="1"/>
</dbReference>
<dbReference type="InterPro" id="IPR037464">
    <property type="entry name" value="Taspase1"/>
</dbReference>
<dbReference type="RefSeq" id="XP_035344676.1">
    <property type="nucleotide sequence ID" value="XM_035488783.1"/>
</dbReference>
<feature type="compositionally biased region" description="Basic residues" evidence="3">
    <location>
        <begin position="477"/>
        <end position="490"/>
    </location>
</feature>
<dbReference type="AlphaFoldDB" id="A0A7H8QXU5"/>
<evidence type="ECO:0000313" key="5">
    <source>
        <dbReference type="Proteomes" id="UP000509510"/>
    </source>
</evidence>
<dbReference type="SUPFAM" id="SSF56235">
    <property type="entry name" value="N-terminal nucleophile aminohydrolases (Ntn hydrolases)"/>
    <property type="match status" value="1"/>
</dbReference>
<dbReference type="EMBL" id="CP055900">
    <property type="protein sequence ID" value="QKX58498.1"/>
    <property type="molecule type" value="Genomic_DNA"/>
</dbReference>
<feature type="active site" description="Nucleophile" evidence="1">
    <location>
        <position position="300"/>
    </location>
</feature>
<evidence type="ECO:0000256" key="2">
    <source>
        <dbReference type="PIRSR" id="PIRSR600246-3"/>
    </source>
</evidence>
<dbReference type="GeneID" id="55993119"/>
<dbReference type="KEGG" id="trg:TRUGW13939_05622"/>
<sequence length="490" mass="52120">MSPRGKYGGDICAIYVHAGAGFHSYQNEQLHLEACNDAAKVAMALLKNGSSALDAVEGALRLMEDREITNAGYGSNLTAHGTVECDATIVDHMGRSGAVGACSHIKNPISVARLILDSQNKPLSLQRVPPNFLVGQGATDFAYDHGLPIVPDDFLVSATAKSRWMRWQHELEAAQDPYSPDKNAQSDETSTSSANPIATINPAMLMTPPTSLHDRNNRKDQDDPPDHGNLAQQETAPSTGDGVDKCFQGGGQDITPSSAHNAPLSFTKETDEMHLQTEDGNIGSIVPSGGEEPGDKITDTIGAIAVDSYGKIAAGSSSGGIGMKHRGRIGPAALIGIGTAIIPVDALDPEQTSVAVVTSGTGEHIATSLAASTCANRIYFSDRKDENGMTENVTEEEAIKSMIDKDFLEHPGVKNSFCEAAIGVMAVKKMKDGIYLFFCHNTDSFALSSMTSEDKKPRCVMSRRARQGTTAQGGRFSRSRRSKSRSHGTE</sequence>
<accession>A0A7H8QXU5</accession>
<dbReference type="PANTHER" id="PTHR10188:SF8">
    <property type="entry name" value="THREONINE ASPARTASE 1"/>
    <property type="match status" value="1"/>
</dbReference>
<feature type="site" description="Cleavage; by autolysis" evidence="2">
    <location>
        <begin position="299"/>
        <end position="300"/>
    </location>
</feature>
<evidence type="ECO:0000256" key="3">
    <source>
        <dbReference type="SAM" id="MobiDB-lite"/>
    </source>
</evidence>
<dbReference type="GO" id="GO:0005737">
    <property type="term" value="C:cytoplasm"/>
    <property type="evidence" value="ECO:0007669"/>
    <property type="project" value="TreeGrafter"/>
</dbReference>
<organism evidence="4 5">
    <name type="scientific">Talaromyces rugulosus</name>
    <name type="common">Penicillium rugulosum</name>
    <dbReference type="NCBI Taxonomy" id="121627"/>
    <lineage>
        <taxon>Eukaryota</taxon>
        <taxon>Fungi</taxon>
        <taxon>Dikarya</taxon>
        <taxon>Ascomycota</taxon>
        <taxon>Pezizomycotina</taxon>
        <taxon>Eurotiomycetes</taxon>
        <taxon>Eurotiomycetidae</taxon>
        <taxon>Eurotiales</taxon>
        <taxon>Trichocomaceae</taxon>
        <taxon>Talaromyces</taxon>
        <taxon>Talaromyces sect. Islandici</taxon>
    </lineage>
</organism>
<feature type="region of interest" description="Disordered" evidence="3">
    <location>
        <begin position="175"/>
        <end position="263"/>
    </location>
</feature>
<protein>
    <submittedName>
        <fullName evidence="4">Uncharacterized protein</fullName>
    </submittedName>
</protein>
<feature type="compositionally biased region" description="Basic and acidic residues" evidence="3">
    <location>
        <begin position="212"/>
        <end position="226"/>
    </location>
</feature>
<dbReference type="GO" id="GO:0004298">
    <property type="term" value="F:threonine-type endopeptidase activity"/>
    <property type="evidence" value="ECO:0007669"/>
    <property type="project" value="InterPro"/>
</dbReference>
<feature type="region of interest" description="Disordered" evidence="3">
    <location>
        <begin position="454"/>
        <end position="490"/>
    </location>
</feature>
<dbReference type="FunFam" id="3.60.20.30:FF:000007">
    <property type="entry name" value="Similar to threonine aspartase"/>
    <property type="match status" value="1"/>
</dbReference>
<dbReference type="Gene3D" id="3.60.20.30">
    <property type="entry name" value="(Glycosyl)asparaginase"/>
    <property type="match status" value="1"/>
</dbReference>
<dbReference type="Pfam" id="PF01112">
    <property type="entry name" value="Asparaginase_2"/>
    <property type="match status" value="2"/>
</dbReference>
<dbReference type="GO" id="GO:0051604">
    <property type="term" value="P:protein maturation"/>
    <property type="evidence" value="ECO:0007669"/>
    <property type="project" value="TreeGrafter"/>
</dbReference>
<keyword evidence="5" id="KW-1185">Reference proteome</keyword>
<dbReference type="InterPro" id="IPR000246">
    <property type="entry name" value="Peptidase_T2"/>
</dbReference>
<dbReference type="Proteomes" id="UP000509510">
    <property type="component" value="Chromosome III"/>
</dbReference>
<dbReference type="PANTHER" id="PTHR10188">
    <property type="entry name" value="L-ASPARAGINASE"/>
    <property type="match status" value="1"/>
</dbReference>
<evidence type="ECO:0000256" key="1">
    <source>
        <dbReference type="PIRSR" id="PIRSR600246-1"/>
    </source>
</evidence>
<dbReference type="OrthoDB" id="77601at2759"/>